<comment type="caution">
    <text evidence="6">The sequence shown here is derived from an EMBL/GenBank/DDBJ whole genome shotgun (WGS) entry which is preliminary data.</text>
</comment>
<dbReference type="Pfam" id="PF04204">
    <property type="entry name" value="HTS"/>
    <property type="match status" value="1"/>
</dbReference>
<feature type="active site" description="Acyl-thioester intermediate" evidence="4 5">
    <location>
        <position position="137"/>
    </location>
</feature>
<keyword evidence="2 4" id="KW-0808">Transferase</keyword>
<evidence type="ECO:0000313" key="6">
    <source>
        <dbReference type="EMBL" id="KAA2237561.1"/>
    </source>
</evidence>
<dbReference type="HAMAP" id="MF_00295">
    <property type="entry name" value="MetA_acyltransf"/>
    <property type="match status" value="1"/>
</dbReference>
<keyword evidence="1 4" id="KW-0028">Amino-acid biosynthesis</keyword>
<sequence>MITLPSGLPAARILDAEGLTRTGRPGSGRALRIALVNLMPRKEATELALARLLAGGGCDVELTLVVPGSYAPRTANPAHLARFYRRWPQVRDEAFDGLVVTGAPVETLPFTDVVYWREMREIVTWARANAGSTLYICWAAQAALNINRGIPKTLLPAKAFGVFEQHVLAPASPLTMGLGPRFPAPVSRHAGVCETALAACGLAPLARSAEGGACLVDDPDNRAVLMFDHLEYDADTLALEYERDLAAGKPAHPPLMARPGWSWRPYAALFFRNWLDRVEACRALRPAAAA</sequence>
<evidence type="ECO:0000256" key="5">
    <source>
        <dbReference type="PIRSR" id="PIRSR000450-1"/>
    </source>
</evidence>
<dbReference type="InterPro" id="IPR033752">
    <property type="entry name" value="MetA_family"/>
</dbReference>
<comment type="similarity">
    <text evidence="4">Belongs to the MetA family.</text>
</comment>
<dbReference type="PIRSF" id="PIRSF000450">
    <property type="entry name" value="H_ser_succinyltr"/>
    <property type="match status" value="1"/>
</dbReference>
<dbReference type="GO" id="GO:0005737">
    <property type="term" value="C:cytoplasm"/>
    <property type="evidence" value="ECO:0007669"/>
    <property type="project" value="UniProtKB-SubCell"/>
</dbReference>
<evidence type="ECO:0000256" key="3">
    <source>
        <dbReference type="ARBA" id="ARBA00023315"/>
    </source>
</evidence>
<evidence type="ECO:0000313" key="7">
    <source>
        <dbReference type="Proteomes" id="UP000323142"/>
    </source>
</evidence>
<dbReference type="PANTHER" id="PTHR20919">
    <property type="entry name" value="HOMOSERINE O-SUCCINYLTRANSFERASE"/>
    <property type="match status" value="1"/>
</dbReference>
<dbReference type="PANTHER" id="PTHR20919:SF0">
    <property type="entry name" value="HOMOSERINE O-SUCCINYLTRANSFERASE"/>
    <property type="match status" value="1"/>
</dbReference>
<dbReference type="GO" id="GO:0009086">
    <property type="term" value="P:methionine biosynthetic process"/>
    <property type="evidence" value="ECO:0007669"/>
    <property type="project" value="UniProtKB-UniRule"/>
</dbReference>
<dbReference type="EMBL" id="VUOA01000019">
    <property type="protein sequence ID" value="KAA2237561.1"/>
    <property type="molecule type" value="Genomic_DNA"/>
</dbReference>
<protein>
    <recommendedName>
        <fullName evidence="4">Homoserine O-acetyltransferase</fullName>
        <shortName evidence="4">HAT</shortName>
        <ecNumber evidence="4">2.3.1.31</ecNumber>
    </recommendedName>
    <alternativeName>
        <fullName evidence="4">Homoserine transacetylase</fullName>
        <shortName evidence="4">HTA</shortName>
    </alternativeName>
</protein>
<keyword evidence="7" id="KW-1185">Reference proteome</keyword>
<keyword evidence="4" id="KW-0963">Cytoplasm</keyword>
<name>A0A5B2VEM7_9HYPH</name>
<feature type="binding site" evidence="4">
    <location>
        <position position="243"/>
    </location>
    <ligand>
        <name>substrate</name>
    </ligand>
</feature>
<comment type="function">
    <text evidence="4">Transfers an acetyl group from acetyl-CoA to L-homoserine, forming acetyl-L-homoserine.</text>
</comment>
<evidence type="ECO:0000256" key="1">
    <source>
        <dbReference type="ARBA" id="ARBA00022605"/>
    </source>
</evidence>
<comment type="pathway">
    <text evidence="4">Amino-acid biosynthesis; L-methionine biosynthesis via de novo pathway; O-acetyl-L-homoserine from L-homoserine: step 1/1.</text>
</comment>
<feature type="binding site" evidence="4">
    <location>
        <position position="187"/>
    </location>
    <ligand>
        <name>substrate</name>
    </ligand>
</feature>
<comment type="subcellular location">
    <subcellularLocation>
        <location evidence="4">Cytoplasm</location>
    </subcellularLocation>
</comment>
<dbReference type="Gene3D" id="3.40.50.880">
    <property type="match status" value="1"/>
</dbReference>
<comment type="caution">
    <text evidence="4">Lacks conserved residue(s) required for the propagation of feature annotation.</text>
</comment>
<dbReference type="OrthoDB" id="9772423at2"/>
<dbReference type="GO" id="GO:0004414">
    <property type="term" value="F:homoserine O-acetyltransferase activity"/>
    <property type="evidence" value="ECO:0007669"/>
    <property type="project" value="UniProtKB-EC"/>
</dbReference>
<gene>
    <name evidence="4" type="primary">metAA</name>
    <name evidence="6" type="ORF">F0L46_11295</name>
</gene>
<proteinExistence type="inferred from homology"/>
<accession>A0A5B2VEM7</accession>
<keyword evidence="4" id="KW-0486">Methionine biosynthesis</keyword>
<feature type="active site" description="Proton acceptor" evidence="4">
    <location>
        <position position="229"/>
    </location>
</feature>
<dbReference type="GO" id="GO:0008899">
    <property type="term" value="F:homoserine O-succinyltransferase activity"/>
    <property type="evidence" value="ECO:0007669"/>
    <property type="project" value="UniProtKB-UniRule"/>
</dbReference>
<feature type="site" description="Important for acyl-CoA specificity" evidence="4">
    <location>
        <position position="106"/>
    </location>
</feature>
<feature type="active site" evidence="4">
    <location>
        <position position="231"/>
    </location>
</feature>
<feature type="binding site" evidence="4">
    <location>
        <position position="158"/>
    </location>
    <ligand>
        <name>substrate</name>
    </ligand>
</feature>
<reference evidence="6 7" key="2">
    <citation type="submission" date="2019-09" db="EMBL/GenBank/DDBJ databases">
        <authorList>
            <person name="Jin C."/>
        </authorList>
    </citation>
    <scope>NUCLEOTIDE SEQUENCE [LARGE SCALE GENOMIC DNA]</scope>
    <source>
        <strain evidence="6 7">BN140002</strain>
    </source>
</reference>
<reference evidence="6 7" key="1">
    <citation type="submission" date="2019-09" db="EMBL/GenBank/DDBJ databases">
        <title>Salinarimonas rosea gen. nov., sp. nov., a new member of the a-2 subgroup of the Proteobacteria.</title>
        <authorList>
            <person name="Liu J."/>
        </authorList>
    </citation>
    <scope>NUCLEOTIDE SEQUENCE [LARGE SCALE GENOMIC DNA]</scope>
    <source>
        <strain evidence="6 7">BN140002</strain>
    </source>
</reference>
<dbReference type="SUPFAM" id="SSF52317">
    <property type="entry name" value="Class I glutamine amidotransferase-like"/>
    <property type="match status" value="1"/>
</dbReference>
<dbReference type="UniPathway" id="UPA00051">
    <property type="reaction ID" value="UER00074"/>
</dbReference>
<dbReference type="RefSeq" id="WP_149817475.1">
    <property type="nucleotide sequence ID" value="NZ_VUOA01000019.1"/>
</dbReference>
<dbReference type="InterPro" id="IPR029062">
    <property type="entry name" value="Class_I_gatase-like"/>
</dbReference>
<keyword evidence="3 4" id="KW-0012">Acyltransferase</keyword>
<organism evidence="6 7">
    <name type="scientific">Salinarimonas soli</name>
    <dbReference type="NCBI Taxonomy" id="1638099"/>
    <lineage>
        <taxon>Bacteria</taxon>
        <taxon>Pseudomonadati</taxon>
        <taxon>Pseudomonadota</taxon>
        <taxon>Alphaproteobacteria</taxon>
        <taxon>Hyphomicrobiales</taxon>
        <taxon>Salinarimonadaceae</taxon>
        <taxon>Salinarimonas</taxon>
    </lineage>
</organism>
<evidence type="ECO:0000256" key="4">
    <source>
        <dbReference type="HAMAP-Rule" id="MF_00295"/>
    </source>
</evidence>
<dbReference type="AlphaFoldDB" id="A0A5B2VEM7"/>
<comment type="catalytic activity">
    <reaction evidence="4">
        <text>L-homoserine + acetyl-CoA = O-acetyl-L-homoserine + CoA</text>
        <dbReference type="Rhea" id="RHEA:13701"/>
        <dbReference type="ChEBI" id="CHEBI:57287"/>
        <dbReference type="ChEBI" id="CHEBI:57288"/>
        <dbReference type="ChEBI" id="CHEBI:57476"/>
        <dbReference type="ChEBI" id="CHEBI:57716"/>
        <dbReference type="EC" id="2.3.1.31"/>
    </reaction>
</comment>
<dbReference type="EC" id="2.3.1.31" evidence="4"/>
<evidence type="ECO:0000256" key="2">
    <source>
        <dbReference type="ARBA" id="ARBA00022679"/>
    </source>
</evidence>
<dbReference type="Proteomes" id="UP000323142">
    <property type="component" value="Unassembled WGS sequence"/>
</dbReference>
<feature type="site" description="Important for substrate specificity" evidence="4">
    <location>
        <position position="187"/>
    </location>
</feature>